<dbReference type="EMBL" id="JAAFGS010000001">
    <property type="protein sequence ID" value="NGZ74339.1"/>
    <property type="molecule type" value="Genomic_DNA"/>
</dbReference>
<dbReference type="RefSeq" id="WP_166272460.1">
    <property type="nucleotide sequence ID" value="NZ_JAAFGS010000001.1"/>
</dbReference>
<reference evidence="1 2" key="1">
    <citation type="submission" date="2020-01" db="EMBL/GenBank/DDBJ databases">
        <title>Polyphasic characterisation and genomic insights into a novel alkali tolerant bacterium VR-M41.</title>
        <authorList>
            <person name="Vemuluri V.R."/>
        </authorList>
    </citation>
    <scope>NUCLEOTIDE SEQUENCE [LARGE SCALE GENOMIC DNA]</scope>
    <source>
        <strain evidence="1 2">VR-M41</strain>
    </source>
</reference>
<name>A0ABX0F410_9BACL</name>
<keyword evidence="2" id="KW-1185">Reference proteome</keyword>
<evidence type="ECO:0000313" key="2">
    <source>
        <dbReference type="Proteomes" id="UP000800303"/>
    </source>
</evidence>
<gene>
    <name evidence="1" type="ORF">GYN08_03345</name>
</gene>
<evidence type="ECO:0000313" key="1">
    <source>
        <dbReference type="EMBL" id="NGZ74339.1"/>
    </source>
</evidence>
<accession>A0ABX0F410</accession>
<evidence type="ECO:0008006" key="3">
    <source>
        <dbReference type="Google" id="ProtNLM"/>
    </source>
</evidence>
<dbReference type="Proteomes" id="UP000800303">
    <property type="component" value="Unassembled WGS sequence"/>
</dbReference>
<organism evidence="1 2">
    <name type="scientific">Saccharibacillus alkalitolerans</name>
    <dbReference type="NCBI Taxonomy" id="2705290"/>
    <lineage>
        <taxon>Bacteria</taxon>
        <taxon>Bacillati</taxon>
        <taxon>Bacillota</taxon>
        <taxon>Bacilli</taxon>
        <taxon>Bacillales</taxon>
        <taxon>Paenibacillaceae</taxon>
        <taxon>Saccharibacillus</taxon>
    </lineage>
</organism>
<comment type="caution">
    <text evidence="1">The sequence shown here is derived from an EMBL/GenBank/DDBJ whole genome shotgun (WGS) entry which is preliminary data.</text>
</comment>
<sequence>MSLLVDYCPKCGTIFQKNLRNLCASCSSQTDRSLNLCLDRLWTRPKSTTQELSDATGVSISELHAFIKSGRLPSSYPNLTYPCESCGHETRSGRLCSSCIGVFREAGKAQPDSKAPVRQIIVKSTTKVMYTSRQR</sequence>
<proteinExistence type="predicted"/>
<protein>
    <recommendedName>
        <fullName evidence="3">Flagellar protein</fullName>
    </recommendedName>
</protein>